<proteinExistence type="predicted"/>
<feature type="region of interest" description="Disordered" evidence="1">
    <location>
        <begin position="22"/>
        <end position="43"/>
    </location>
</feature>
<organism evidence="2 3">
    <name type="scientific">Propionibacterium acidifaciens F0233</name>
    <dbReference type="NCBI Taxonomy" id="553198"/>
    <lineage>
        <taxon>Bacteria</taxon>
        <taxon>Bacillati</taxon>
        <taxon>Actinomycetota</taxon>
        <taxon>Actinomycetes</taxon>
        <taxon>Propionibacteriales</taxon>
        <taxon>Propionibacteriaceae</taxon>
        <taxon>Propionibacterium</taxon>
    </lineage>
</organism>
<gene>
    <name evidence="2" type="ORF">HMPREF0682_1080</name>
</gene>
<evidence type="ECO:0000313" key="2">
    <source>
        <dbReference type="EMBL" id="ERK62503.1"/>
    </source>
</evidence>
<evidence type="ECO:0000313" key="3">
    <source>
        <dbReference type="Proteomes" id="UP000017052"/>
    </source>
</evidence>
<sequence length="43" mass="4385">MRRIPSSSCGAPRVGEGAAITARPVPAGDAEGHGTFDLHLGRL</sequence>
<name>U2SA83_9ACTN</name>
<accession>U2SA83</accession>
<dbReference type="AlphaFoldDB" id="U2SA83"/>
<dbReference type="Proteomes" id="UP000017052">
    <property type="component" value="Unassembled WGS sequence"/>
</dbReference>
<comment type="caution">
    <text evidence="2">The sequence shown here is derived from an EMBL/GenBank/DDBJ whole genome shotgun (WGS) entry which is preliminary data.</text>
</comment>
<protein>
    <submittedName>
        <fullName evidence="2">Uncharacterized protein</fullName>
    </submittedName>
</protein>
<reference evidence="2" key="1">
    <citation type="submission" date="2013-08" db="EMBL/GenBank/DDBJ databases">
        <authorList>
            <person name="Durkin A.S."/>
            <person name="Haft D.R."/>
            <person name="McCorrison J."/>
            <person name="Torralba M."/>
            <person name="Gillis M."/>
            <person name="Haft D.H."/>
            <person name="Methe B."/>
            <person name="Sutton G."/>
            <person name="Nelson K.E."/>
        </authorList>
    </citation>
    <scope>NUCLEOTIDE SEQUENCE [LARGE SCALE GENOMIC DNA]</scope>
    <source>
        <strain evidence="2">F0233</strain>
    </source>
</reference>
<dbReference type="EMBL" id="ACVN02000028">
    <property type="protein sequence ID" value="ERK62503.1"/>
    <property type="molecule type" value="Genomic_DNA"/>
</dbReference>
<keyword evidence="3" id="KW-1185">Reference proteome</keyword>
<evidence type="ECO:0000256" key="1">
    <source>
        <dbReference type="SAM" id="MobiDB-lite"/>
    </source>
</evidence>
<feature type="compositionally biased region" description="Basic and acidic residues" evidence="1">
    <location>
        <begin position="30"/>
        <end position="43"/>
    </location>
</feature>